<dbReference type="EMBL" id="CCYA01000159">
    <property type="protein sequence ID" value="CEH12528.1"/>
    <property type="molecule type" value="Genomic_DNA"/>
</dbReference>
<feature type="domain" description="Borealin N-terminal" evidence="2">
    <location>
        <begin position="59"/>
        <end position="111"/>
    </location>
</feature>
<keyword evidence="4" id="KW-1185">Reference proteome</keyword>
<evidence type="ECO:0000313" key="4">
    <source>
        <dbReference type="Proteomes" id="UP000054845"/>
    </source>
</evidence>
<reference evidence="3 4" key="1">
    <citation type="submission" date="2014-09" db="EMBL/GenBank/DDBJ databases">
        <authorList>
            <person name="Magalhaes I.L.F."/>
            <person name="Oliveira U."/>
            <person name="Santos F.R."/>
            <person name="Vidigal T.H.D.A."/>
            <person name="Brescovit A.D."/>
            <person name="Santos A.J."/>
        </authorList>
    </citation>
    <scope>NUCLEOTIDE SEQUENCE [LARGE SCALE GENOMIC DNA]</scope>
</reference>
<organism evidence="3 4">
    <name type="scientific">Ceraceosorus bombacis</name>
    <dbReference type="NCBI Taxonomy" id="401625"/>
    <lineage>
        <taxon>Eukaryota</taxon>
        <taxon>Fungi</taxon>
        <taxon>Dikarya</taxon>
        <taxon>Basidiomycota</taxon>
        <taxon>Ustilaginomycotina</taxon>
        <taxon>Exobasidiomycetes</taxon>
        <taxon>Ceraceosorales</taxon>
        <taxon>Ceraceosoraceae</taxon>
        <taxon>Ceraceosorus</taxon>
    </lineage>
</organism>
<dbReference type="Gene3D" id="6.10.250.1900">
    <property type="match status" value="1"/>
</dbReference>
<dbReference type="AlphaFoldDB" id="A0A0P1B986"/>
<feature type="region of interest" description="Disordered" evidence="1">
    <location>
        <begin position="1"/>
        <end position="42"/>
    </location>
</feature>
<evidence type="ECO:0000259" key="2">
    <source>
        <dbReference type="Pfam" id="PF10444"/>
    </source>
</evidence>
<dbReference type="OrthoDB" id="2392550at2759"/>
<feature type="compositionally biased region" description="Basic and acidic residues" evidence="1">
    <location>
        <begin position="1"/>
        <end position="14"/>
    </location>
</feature>
<evidence type="ECO:0000256" key="1">
    <source>
        <dbReference type="SAM" id="MobiDB-lite"/>
    </source>
</evidence>
<evidence type="ECO:0000313" key="3">
    <source>
        <dbReference type="EMBL" id="CEH12528.1"/>
    </source>
</evidence>
<proteinExistence type="predicted"/>
<feature type="non-terminal residue" evidence="3">
    <location>
        <position position="122"/>
    </location>
</feature>
<name>A0A0P1B986_9BASI</name>
<dbReference type="Pfam" id="PF10444">
    <property type="entry name" value="Nbl1_Borealin_N"/>
    <property type="match status" value="1"/>
</dbReference>
<dbReference type="Proteomes" id="UP000054845">
    <property type="component" value="Unassembled WGS sequence"/>
</dbReference>
<protein>
    <submittedName>
        <fullName evidence="3">Borealin-like, N-terminal</fullName>
    </submittedName>
</protein>
<accession>A0A0P1B986</accession>
<dbReference type="InterPro" id="IPR018851">
    <property type="entry name" value="Borealin_N"/>
</dbReference>
<sequence>MDGQQRKKREEAGGVKKSKKATLTATARTKTGKEVTSAHSEEVDVVETQAGVVPENAISGFLDNYDLESSRQVSTLQASLSHSLSLATQQMSLYITRLPSVVRRMTLGEFVREYEADGKLVM</sequence>